<evidence type="ECO:0000313" key="3">
    <source>
        <dbReference type="Proteomes" id="UP000198263"/>
    </source>
</evidence>
<dbReference type="EMBL" id="FCNV02000002">
    <property type="protein sequence ID" value="SAL23600.1"/>
    <property type="molecule type" value="Genomic_DNA"/>
</dbReference>
<keyword evidence="1" id="KW-0472">Membrane</keyword>
<comment type="caution">
    <text evidence="2">The sequence shown here is derived from an EMBL/GenBank/DDBJ whole genome shotgun (WGS) entry which is preliminary data.</text>
</comment>
<keyword evidence="1" id="KW-0812">Transmembrane</keyword>
<keyword evidence="1" id="KW-1133">Transmembrane helix</keyword>
<sequence length="46" mass="5328">MCAAARHTGRGMTNVERPIMIAYIFCLIDMWFTAAECKRRESYLAE</sequence>
<protein>
    <submittedName>
        <fullName evidence="2">Uncharacterized protein</fullName>
    </submittedName>
</protein>
<gene>
    <name evidence="2" type="ORF">AWB72_01742</name>
</gene>
<accession>A0A658QUR7</accession>
<reference evidence="2 3" key="1">
    <citation type="submission" date="2016-01" db="EMBL/GenBank/DDBJ databases">
        <authorList>
            <person name="Peeters C."/>
        </authorList>
    </citation>
    <scope>NUCLEOTIDE SEQUENCE [LARGE SCALE GENOMIC DNA]</scope>
    <source>
        <strain evidence="2">LMG 29315</strain>
    </source>
</reference>
<name>A0A658QUR7_9BURK</name>
<proteinExistence type="predicted"/>
<feature type="transmembrane region" description="Helical" evidence="1">
    <location>
        <begin position="20"/>
        <end position="37"/>
    </location>
</feature>
<evidence type="ECO:0000313" key="2">
    <source>
        <dbReference type="EMBL" id="SAL23600.1"/>
    </source>
</evidence>
<evidence type="ECO:0000256" key="1">
    <source>
        <dbReference type="SAM" id="Phobius"/>
    </source>
</evidence>
<keyword evidence="3" id="KW-1185">Reference proteome</keyword>
<dbReference type="Proteomes" id="UP000198263">
    <property type="component" value="Unassembled WGS sequence"/>
</dbReference>
<organism evidence="2 3">
    <name type="scientific">Caballeronia concitans</name>
    <dbReference type="NCBI Taxonomy" id="1777133"/>
    <lineage>
        <taxon>Bacteria</taxon>
        <taxon>Pseudomonadati</taxon>
        <taxon>Pseudomonadota</taxon>
        <taxon>Betaproteobacteria</taxon>
        <taxon>Burkholderiales</taxon>
        <taxon>Burkholderiaceae</taxon>
        <taxon>Caballeronia</taxon>
    </lineage>
</organism>
<dbReference type="AlphaFoldDB" id="A0A658QUR7"/>